<dbReference type="PROSITE" id="PS51192">
    <property type="entry name" value="HELICASE_ATP_BIND_1"/>
    <property type="match status" value="1"/>
</dbReference>
<dbReference type="CDD" id="cd00268">
    <property type="entry name" value="DEADc"/>
    <property type="match status" value="1"/>
</dbReference>
<dbReference type="GO" id="GO:0003676">
    <property type="term" value="F:nucleic acid binding"/>
    <property type="evidence" value="ECO:0007669"/>
    <property type="project" value="InterPro"/>
</dbReference>
<dbReference type="GO" id="GO:0003724">
    <property type="term" value="F:RNA helicase activity"/>
    <property type="evidence" value="ECO:0007669"/>
    <property type="project" value="InterPro"/>
</dbReference>
<dbReference type="InterPro" id="IPR014014">
    <property type="entry name" value="RNA_helicase_DEAD_Q_motif"/>
</dbReference>
<proteinExistence type="inferred from homology"/>
<dbReference type="InterPro" id="IPR014001">
    <property type="entry name" value="Helicase_ATP-bd"/>
</dbReference>
<evidence type="ECO:0000256" key="6">
    <source>
        <dbReference type="PROSITE-ProRule" id="PRU00552"/>
    </source>
</evidence>
<evidence type="ECO:0000259" key="8">
    <source>
        <dbReference type="PROSITE" id="PS51192"/>
    </source>
</evidence>
<dbReference type="STRING" id="1802206.A3D35_03510"/>
<dbReference type="EMBL" id="MHOS01000047">
    <property type="protein sequence ID" value="OGZ67026.1"/>
    <property type="molecule type" value="Genomic_DNA"/>
</dbReference>
<reference evidence="11 12" key="1">
    <citation type="journal article" date="2016" name="Nat. Commun.">
        <title>Thousands of microbial genomes shed light on interconnected biogeochemical processes in an aquifer system.</title>
        <authorList>
            <person name="Anantharaman K."/>
            <person name="Brown C.T."/>
            <person name="Hug L.A."/>
            <person name="Sharon I."/>
            <person name="Castelle C.J."/>
            <person name="Probst A.J."/>
            <person name="Thomas B.C."/>
            <person name="Singh A."/>
            <person name="Wilkins M.J."/>
            <person name="Karaoz U."/>
            <person name="Brodie E.L."/>
            <person name="Williams K.H."/>
            <person name="Hubbard S.S."/>
            <person name="Banfield J.F."/>
        </authorList>
    </citation>
    <scope>NUCLEOTIDE SEQUENCE [LARGE SCALE GENOMIC DNA]</scope>
</reference>
<evidence type="ECO:0000256" key="3">
    <source>
        <dbReference type="ARBA" id="ARBA00022806"/>
    </source>
</evidence>
<evidence type="ECO:0000259" key="9">
    <source>
        <dbReference type="PROSITE" id="PS51194"/>
    </source>
</evidence>
<feature type="short sequence motif" description="Q motif" evidence="6">
    <location>
        <begin position="11"/>
        <end position="39"/>
    </location>
</feature>
<dbReference type="InterPro" id="IPR044742">
    <property type="entry name" value="DEAD/DEAH_RhlB"/>
</dbReference>
<feature type="domain" description="DEAD-box RNA helicase Q" evidence="10">
    <location>
        <begin position="11"/>
        <end position="39"/>
    </location>
</feature>
<dbReference type="SUPFAM" id="SSF52540">
    <property type="entry name" value="P-loop containing nucleoside triphosphate hydrolases"/>
    <property type="match status" value="2"/>
</dbReference>
<dbReference type="AlphaFoldDB" id="A0A1G2HWW5"/>
<dbReference type="InterPro" id="IPR001650">
    <property type="entry name" value="Helicase_C-like"/>
</dbReference>
<dbReference type="SMART" id="SM00490">
    <property type="entry name" value="HELICc"/>
    <property type="match status" value="1"/>
</dbReference>
<dbReference type="Pfam" id="PF00271">
    <property type="entry name" value="Helicase_C"/>
    <property type="match status" value="1"/>
</dbReference>
<dbReference type="Gene3D" id="3.40.50.300">
    <property type="entry name" value="P-loop containing nucleotide triphosphate hydrolases"/>
    <property type="match status" value="2"/>
</dbReference>
<keyword evidence="3" id="KW-0347">Helicase</keyword>
<evidence type="ECO:0008006" key="13">
    <source>
        <dbReference type="Google" id="ProtNLM"/>
    </source>
</evidence>
<accession>A0A1G2HWW5</accession>
<dbReference type="GO" id="GO:0005829">
    <property type="term" value="C:cytosol"/>
    <property type="evidence" value="ECO:0007669"/>
    <property type="project" value="TreeGrafter"/>
</dbReference>
<dbReference type="InterPro" id="IPR050079">
    <property type="entry name" value="DEAD_box_RNA_helicase"/>
</dbReference>
<evidence type="ECO:0000256" key="4">
    <source>
        <dbReference type="ARBA" id="ARBA00022840"/>
    </source>
</evidence>
<organism evidence="11 12">
    <name type="scientific">Candidatus Staskawiczbacteria bacterium RIFCSPHIGHO2_02_FULL_34_9</name>
    <dbReference type="NCBI Taxonomy" id="1802206"/>
    <lineage>
        <taxon>Bacteria</taxon>
        <taxon>Candidatus Staskawicziibacteriota</taxon>
    </lineage>
</organism>
<keyword evidence="2" id="KW-0378">Hydrolase</keyword>
<name>A0A1G2HWW5_9BACT</name>
<dbReference type="PROSITE" id="PS51195">
    <property type="entry name" value="Q_MOTIF"/>
    <property type="match status" value="1"/>
</dbReference>
<feature type="region of interest" description="Disordered" evidence="7">
    <location>
        <begin position="390"/>
        <end position="418"/>
    </location>
</feature>
<evidence type="ECO:0000256" key="1">
    <source>
        <dbReference type="ARBA" id="ARBA00022741"/>
    </source>
</evidence>
<keyword evidence="1" id="KW-0547">Nucleotide-binding</keyword>
<comment type="similarity">
    <text evidence="5">Belongs to the DEAD box helicase family.</text>
</comment>
<dbReference type="PANTHER" id="PTHR47959">
    <property type="entry name" value="ATP-DEPENDENT RNA HELICASE RHLE-RELATED"/>
    <property type="match status" value="1"/>
</dbReference>
<sequence length="418" mass="46668">MKTETHNEDQKSFKGLNISPDFLSALEKANFTVPTPIQHQAIPAAIEGKDIVGIAQTGTGKTLAFGIPMIQRIMASQGRNKGLIVLPTRELAVQVSESLQKIGRVFGIKTAVLIGGESMYHQIKAIRNNPHIIIGTPGRINDHIKQRIVRLNDVSILVLDEADTMFDMGFADQVKQILSVMPKERQTMLFSATMPDSILKIANQYMKLPLRIEIARPGTAAEKVEHELFVVQKDKRMSLLVKLLSEYKGSVLVFSRTKHGAKKICANLRTMNFAVDEIHSNRSLAQRRKALDGFKSGRFRILVATDIASRGIDVKGIELVLNYDLPEAASDYVHRIGRTGRAGLTGKAISFVSPDQKNKIREIEYLIRTQIPVSKAQGVVQVALEENPQPRYNHHQHMKSKGNFKSNTGFKKNYSRSR</sequence>
<feature type="domain" description="Helicase C-terminal" evidence="9">
    <location>
        <begin position="239"/>
        <end position="387"/>
    </location>
</feature>
<dbReference type="InterPro" id="IPR027417">
    <property type="entry name" value="P-loop_NTPase"/>
</dbReference>
<dbReference type="InterPro" id="IPR011545">
    <property type="entry name" value="DEAD/DEAH_box_helicase_dom"/>
</dbReference>
<evidence type="ECO:0000256" key="2">
    <source>
        <dbReference type="ARBA" id="ARBA00022801"/>
    </source>
</evidence>
<dbReference type="SMART" id="SM00487">
    <property type="entry name" value="DEXDc"/>
    <property type="match status" value="1"/>
</dbReference>
<dbReference type="GO" id="GO:0005524">
    <property type="term" value="F:ATP binding"/>
    <property type="evidence" value="ECO:0007669"/>
    <property type="project" value="UniProtKB-KW"/>
</dbReference>
<evidence type="ECO:0000313" key="12">
    <source>
        <dbReference type="Proteomes" id="UP000176421"/>
    </source>
</evidence>
<evidence type="ECO:0000256" key="7">
    <source>
        <dbReference type="SAM" id="MobiDB-lite"/>
    </source>
</evidence>
<evidence type="ECO:0000256" key="5">
    <source>
        <dbReference type="ARBA" id="ARBA00038437"/>
    </source>
</evidence>
<feature type="compositionally biased region" description="Basic residues" evidence="7">
    <location>
        <begin position="392"/>
        <end position="402"/>
    </location>
</feature>
<feature type="domain" description="Helicase ATP-binding" evidence="8">
    <location>
        <begin position="42"/>
        <end position="212"/>
    </location>
</feature>
<evidence type="ECO:0000313" key="11">
    <source>
        <dbReference type="EMBL" id="OGZ67026.1"/>
    </source>
</evidence>
<dbReference type="Pfam" id="PF00270">
    <property type="entry name" value="DEAD"/>
    <property type="match status" value="1"/>
</dbReference>
<dbReference type="PROSITE" id="PS51194">
    <property type="entry name" value="HELICASE_CTER"/>
    <property type="match status" value="1"/>
</dbReference>
<keyword evidence="4" id="KW-0067">ATP-binding</keyword>
<dbReference type="Proteomes" id="UP000176421">
    <property type="component" value="Unassembled WGS sequence"/>
</dbReference>
<dbReference type="CDD" id="cd18787">
    <property type="entry name" value="SF2_C_DEAD"/>
    <property type="match status" value="1"/>
</dbReference>
<comment type="caution">
    <text evidence="11">The sequence shown here is derived from an EMBL/GenBank/DDBJ whole genome shotgun (WGS) entry which is preliminary data.</text>
</comment>
<dbReference type="PANTHER" id="PTHR47959:SF13">
    <property type="entry name" value="ATP-DEPENDENT RNA HELICASE RHLE"/>
    <property type="match status" value="1"/>
</dbReference>
<dbReference type="GO" id="GO:0016787">
    <property type="term" value="F:hydrolase activity"/>
    <property type="evidence" value="ECO:0007669"/>
    <property type="project" value="UniProtKB-KW"/>
</dbReference>
<evidence type="ECO:0000259" key="10">
    <source>
        <dbReference type="PROSITE" id="PS51195"/>
    </source>
</evidence>
<protein>
    <recommendedName>
        <fullName evidence="13">DEAD/DEAH box helicase</fullName>
    </recommendedName>
</protein>
<gene>
    <name evidence="11" type="ORF">A3D35_03510</name>
</gene>